<evidence type="ECO:0000256" key="1">
    <source>
        <dbReference type="SAM" id="Phobius"/>
    </source>
</evidence>
<dbReference type="Proteomes" id="UP000001460">
    <property type="component" value="Unassembled WGS sequence"/>
</dbReference>
<organism evidence="2 3">
    <name type="scientific">Cryptosporidium muris (strain RN66)</name>
    <dbReference type="NCBI Taxonomy" id="441375"/>
    <lineage>
        <taxon>Eukaryota</taxon>
        <taxon>Sar</taxon>
        <taxon>Alveolata</taxon>
        <taxon>Apicomplexa</taxon>
        <taxon>Conoidasida</taxon>
        <taxon>Coccidia</taxon>
        <taxon>Eucoccidiorida</taxon>
        <taxon>Eimeriorina</taxon>
        <taxon>Cryptosporidiidae</taxon>
        <taxon>Cryptosporidium</taxon>
    </lineage>
</organism>
<evidence type="ECO:0000313" key="2">
    <source>
        <dbReference type="EMBL" id="EEA07136.1"/>
    </source>
</evidence>
<dbReference type="RefSeq" id="XP_002141485.1">
    <property type="nucleotide sequence ID" value="XM_002141449.1"/>
</dbReference>
<dbReference type="eggNOG" id="ENOG502SDSW">
    <property type="taxonomic scope" value="Eukaryota"/>
</dbReference>
<dbReference type="OrthoDB" id="306953at2759"/>
<sequence length="365" mass="42989">MSLSESERKFLEFDWSSNALWHQYYDNLYPTPTVAQLNIYKRKWFKKNIDAELELYPKIYPSQSNGNPPTANCNGEEKVYHSNIYYSNLKATLLHQFIIYSLLMALLLTSFLIIQTVLPFIKQNNVISNVSKLATLLYLFGLSSYLYEKLDKPIKFTSFEFWGKILYEDGFQSFLILIALFGITSVFPLVFISPMITSLFILVDLSQILNYKKLHIATKIIKDNRSAILQKRAYFEIFGLGLYIIYTAITRKISLIYPFLHWNIIRTKYMFDPYLQLAFRQIDGYFNLFLRTYSLHIPLFIPKIYTWVSRAKSYTNSLLNTLFYDILLLFVDERILCEADFCKLGTIPQLQAFEYLTLENLLVFQ</sequence>
<name>B6AFZ5_CRYMR</name>
<keyword evidence="1" id="KW-0812">Transmembrane</keyword>
<accession>B6AFZ5</accession>
<feature type="transmembrane region" description="Helical" evidence="1">
    <location>
        <begin position="97"/>
        <end position="118"/>
    </location>
</feature>
<feature type="transmembrane region" description="Helical" evidence="1">
    <location>
        <begin position="130"/>
        <end position="147"/>
    </location>
</feature>
<dbReference type="OMA" id="CLSHPMV"/>
<feature type="transmembrane region" description="Helical" evidence="1">
    <location>
        <begin position="174"/>
        <end position="203"/>
    </location>
</feature>
<dbReference type="GeneID" id="6996726"/>
<feature type="transmembrane region" description="Helical" evidence="1">
    <location>
        <begin position="233"/>
        <end position="249"/>
    </location>
</feature>
<dbReference type="STRING" id="441375.B6AFZ5"/>
<dbReference type="VEuPathDB" id="CryptoDB:CMU_000050"/>
<protein>
    <submittedName>
        <fullName evidence="2">Uncharacterized protein</fullName>
    </submittedName>
</protein>
<reference evidence="2" key="1">
    <citation type="submission" date="2008-06" db="EMBL/GenBank/DDBJ databases">
        <authorList>
            <person name="Lorenzi H."/>
            <person name="Inman J."/>
            <person name="Miller J."/>
            <person name="Schobel S."/>
            <person name="Amedeo P."/>
            <person name="Caler E.V."/>
            <person name="da Silva J."/>
        </authorList>
    </citation>
    <scope>NUCLEOTIDE SEQUENCE [LARGE SCALE GENOMIC DNA]</scope>
    <source>
        <strain evidence="2">RN66</strain>
    </source>
</reference>
<keyword evidence="3" id="KW-1185">Reference proteome</keyword>
<dbReference type="EMBL" id="DS989732">
    <property type="protein sequence ID" value="EEA07136.1"/>
    <property type="molecule type" value="Genomic_DNA"/>
</dbReference>
<gene>
    <name evidence="2" type="ORF">CMU_000050</name>
</gene>
<keyword evidence="1" id="KW-1133">Transmembrane helix</keyword>
<dbReference type="AlphaFoldDB" id="B6AFZ5"/>
<proteinExistence type="predicted"/>
<keyword evidence="1" id="KW-0472">Membrane</keyword>
<evidence type="ECO:0000313" key="3">
    <source>
        <dbReference type="Proteomes" id="UP000001460"/>
    </source>
</evidence>